<evidence type="ECO:0008006" key="4">
    <source>
        <dbReference type="Google" id="ProtNLM"/>
    </source>
</evidence>
<organism evidence="2 3">
    <name type="scientific">Pontibacillus chungwhensis BH030062</name>
    <dbReference type="NCBI Taxonomy" id="1385513"/>
    <lineage>
        <taxon>Bacteria</taxon>
        <taxon>Bacillati</taxon>
        <taxon>Bacillota</taxon>
        <taxon>Bacilli</taxon>
        <taxon>Bacillales</taxon>
        <taxon>Bacillaceae</taxon>
        <taxon>Pontibacillus</taxon>
    </lineage>
</organism>
<dbReference type="OrthoDB" id="2436709at2"/>
<dbReference type="eggNOG" id="ENOG502ZN4D">
    <property type="taxonomic scope" value="Bacteria"/>
</dbReference>
<keyword evidence="3" id="KW-1185">Reference proteome</keyword>
<dbReference type="EMBL" id="AVBG01000011">
    <property type="protein sequence ID" value="KGP90645.1"/>
    <property type="molecule type" value="Genomic_DNA"/>
</dbReference>
<keyword evidence="1" id="KW-0732">Signal</keyword>
<reference evidence="2 3" key="1">
    <citation type="submission" date="2013-08" db="EMBL/GenBank/DDBJ databases">
        <title>Genome of Pontibacillus chungwhensis.</title>
        <authorList>
            <person name="Wang Q."/>
            <person name="Wang G."/>
        </authorList>
    </citation>
    <scope>NUCLEOTIDE SEQUENCE [LARGE SCALE GENOMIC DNA]</scope>
    <source>
        <strain evidence="2 3">BH030062</strain>
    </source>
</reference>
<dbReference type="Proteomes" id="UP000030153">
    <property type="component" value="Unassembled WGS sequence"/>
</dbReference>
<accession>A0A0A2VAB1</accession>
<evidence type="ECO:0000256" key="1">
    <source>
        <dbReference type="SAM" id="SignalP"/>
    </source>
</evidence>
<sequence length="198" mass="21777">MKRMILFLFLFVILAACAEEEKGNEDVTIKPIELTDREKKLVSATGISYTKYFEMNGSLGEGEDLVTTFTYYKDGEFLKGGSKMFGALKTTYEDDLLSFAMLKDEELAHLYMGDGNGLGGSKATIPEDLGMSTYGGLSEKHTLVKGEEAYVAYWVASGDNSISSGGMGDPTKLPEVIKEEDFAIVMSVEIKDKEDINH</sequence>
<dbReference type="RefSeq" id="WP_036785149.1">
    <property type="nucleotide sequence ID" value="NZ_AVBG01000011.1"/>
</dbReference>
<comment type="caution">
    <text evidence="2">The sequence shown here is derived from an EMBL/GenBank/DDBJ whole genome shotgun (WGS) entry which is preliminary data.</text>
</comment>
<feature type="chain" id="PRO_5001995371" description="Lipoprotein" evidence="1">
    <location>
        <begin position="19"/>
        <end position="198"/>
    </location>
</feature>
<dbReference type="AlphaFoldDB" id="A0A0A2VAB1"/>
<dbReference type="PROSITE" id="PS51257">
    <property type="entry name" value="PROKAR_LIPOPROTEIN"/>
    <property type="match status" value="1"/>
</dbReference>
<protein>
    <recommendedName>
        <fullName evidence="4">Lipoprotein</fullName>
    </recommendedName>
</protein>
<evidence type="ECO:0000313" key="2">
    <source>
        <dbReference type="EMBL" id="KGP90645.1"/>
    </source>
</evidence>
<proteinExistence type="predicted"/>
<evidence type="ECO:0000313" key="3">
    <source>
        <dbReference type="Proteomes" id="UP000030153"/>
    </source>
</evidence>
<name>A0A0A2VAB1_9BACI</name>
<feature type="signal peptide" evidence="1">
    <location>
        <begin position="1"/>
        <end position="18"/>
    </location>
</feature>
<gene>
    <name evidence="2" type="ORF">N780_03770</name>
</gene>